<name>X1FW16_9ZZZZ</name>
<accession>X1FW16</accession>
<reference evidence="2" key="1">
    <citation type="journal article" date="2014" name="Front. Microbiol.">
        <title>High frequency of phylogenetically diverse reductive dehalogenase-homologous genes in deep subseafloor sedimentary metagenomes.</title>
        <authorList>
            <person name="Kawai M."/>
            <person name="Futagami T."/>
            <person name="Toyoda A."/>
            <person name="Takaki Y."/>
            <person name="Nishi S."/>
            <person name="Hori S."/>
            <person name="Arai W."/>
            <person name="Tsubouchi T."/>
            <person name="Morono Y."/>
            <person name="Uchiyama I."/>
            <person name="Ito T."/>
            <person name="Fujiyama A."/>
            <person name="Inagaki F."/>
            <person name="Takami H."/>
        </authorList>
    </citation>
    <scope>NUCLEOTIDE SEQUENCE</scope>
    <source>
        <strain evidence="2">Expedition CK06-06</strain>
    </source>
</reference>
<feature type="non-terminal residue" evidence="2">
    <location>
        <position position="1"/>
    </location>
</feature>
<dbReference type="InterPro" id="IPR025524">
    <property type="entry name" value="DUF4412"/>
</dbReference>
<gene>
    <name evidence="2" type="ORF">S03H2_33679</name>
</gene>
<dbReference type="Pfam" id="PF14371">
    <property type="entry name" value="DUF4412"/>
    <property type="match status" value="1"/>
</dbReference>
<feature type="domain" description="DUF4412" evidence="1">
    <location>
        <begin position="60"/>
        <end position="238"/>
    </location>
</feature>
<proteinExistence type="predicted"/>
<protein>
    <recommendedName>
        <fullName evidence="1">DUF4412 domain-containing protein</fullName>
    </recommendedName>
</protein>
<evidence type="ECO:0000313" key="2">
    <source>
        <dbReference type="EMBL" id="GAH49856.1"/>
    </source>
</evidence>
<organism evidence="2">
    <name type="scientific">marine sediment metagenome</name>
    <dbReference type="NCBI Taxonomy" id="412755"/>
    <lineage>
        <taxon>unclassified sequences</taxon>
        <taxon>metagenomes</taxon>
        <taxon>ecological metagenomes</taxon>
    </lineage>
</organism>
<dbReference type="AlphaFoldDB" id="X1FW16"/>
<dbReference type="EMBL" id="BARU01020515">
    <property type="protein sequence ID" value="GAH49856.1"/>
    <property type="molecule type" value="Genomic_DNA"/>
</dbReference>
<comment type="caution">
    <text evidence="2">The sequence shown here is derived from an EMBL/GenBank/DDBJ whole genome shotgun (WGS) entry which is preliminary data.</text>
</comment>
<evidence type="ECO:0000259" key="1">
    <source>
        <dbReference type="Pfam" id="PF14371"/>
    </source>
</evidence>
<sequence>TMSEKNIMFVIASLFAFSILLFPNLAEADILIKKNKLTESTVMGQIQPAKVEEGKTWIAKNKMREDIAESSIIVRLDLNKIYTIDHSKKTYSEIHLPVEIDKVFPPEAKQMMEVMRIKSSSIKKTAETQIIRGWLCQKFLVEVEISMMEMNLPMKMEIWTSTGLGIDLDAYKKLSGAILSLNPFTKNLAEEFEKIEGYPVLTISSMNMMGTETKEQEEVVSVEKRDVPAKTFNLPKGYEKIPYNPFE</sequence>